<reference evidence="1 2" key="1">
    <citation type="submission" date="2022-06" db="EMBL/GenBank/DDBJ databases">
        <title>Genomic Encyclopedia of Archaeal and Bacterial Type Strains, Phase II (KMG-II): from individual species to whole genera.</title>
        <authorList>
            <person name="Goeker M."/>
        </authorList>
    </citation>
    <scope>NUCLEOTIDE SEQUENCE [LARGE SCALE GENOMIC DNA]</scope>
    <source>
        <strain evidence="1 2">DSM 45037</strain>
    </source>
</reference>
<dbReference type="Proteomes" id="UP001205740">
    <property type="component" value="Unassembled WGS sequence"/>
</dbReference>
<dbReference type="EMBL" id="JAMTCG010000004">
    <property type="protein sequence ID" value="MCP2161196.1"/>
    <property type="molecule type" value="Genomic_DNA"/>
</dbReference>
<keyword evidence="2" id="KW-1185">Reference proteome</keyword>
<comment type="caution">
    <text evidence="1">The sequence shown here is derived from an EMBL/GenBank/DDBJ whole genome shotgun (WGS) entry which is preliminary data.</text>
</comment>
<protein>
    <submittedName>
        <fullName evidence="1">Uncharacterized protein</fullName>
    </submittedName>
</protein>
<accession>A0ABT1H1T2</accession>
<sequence>MWPGSLYIRGDLRRMLVEPAVACHSRNVRVTRRKERDIPLAEYPGWAVDVMMGLYGERQVADAIAAETSHVAPPEPSAVADLDAVESFLTRVQAWRRGLRRR</sequence>
<name>A0ABT1H1T2_9NOCA</name>
<proteinExistence type="predicted"/>
<evidence type="ECO:0000313" key="2">
    <source>
        <dbReference type="Proteomes" id="UP001205740"/>
    </source>
</evidence>
<organism evidence="1 2">
    <name type="scientific">Williamsia serinedens</name>
    <dbReference type="NCBI Taxonomy" id="391736"/>
    <lineage>
        <taxon>Bacteria</taxon>
        <taxon>Bacillati</taxon>
        <taxon>Actinomycetota</taxon>
        <taxon>Actinomycetes</taxon>
        <taxon>Mycobacteriales</taxon>
        <taxon>Nocardiaceae</taxon>
        <taxon>Williamsia</taxon>
    </lineage>
</organism>
<gene>
    <name evidence="1" type="ORF">LX12_002391</name>
</gene>
<evidence type="ECO:0000313" key="1">
    <source>
        <dbReference type="EMBL" id="MCP2161196.1"/>
    </source>
</evidence>